<dbReference type="InterPro" id="IPR015797">
    <property type="entry name" value="NUDIX_hydrolase-like_dom_sf"/>
</dbReference>
<dbReference type="PANTHER" id="PTHR13994:SF26">
    <property type="entry name" value="NUDIX HYDROLASE 5-RELATED"/>
    <property type="match status" value="1"/>
</dbReference>
<protein>
    <recommendedName>
        <fullName evidence="4">Nudix hydrolase domain-containing protein</fullName>
    </recommendedName>
</protein>
<dbReference type="PANTHER" id="PTHR13994">
    <property type="entry name" value="NUDIX HYDROLASE RELATED"/>
    <property type="match status" value="1"/>
</dbReference>
<evidence type="ECO:0000256" key="3">
    <source>
        <dbReference type="ARBA" id="ARBA00022801"/>
    </source>
</evidence>
<dbReference type="GO" id="GO:0046872">
    <property type="term" value="F:metal ion binding"/>
    <property type="evidence" value="ECO:0007669"/>
    <property type="project" value="UniProtKB-KW"/>
</dbReference>
<dbReference type="InterPro" id="IPR000086">
    <property type="entry name" value="NUDIX_hydrolase_dom"/>
</dbReference>
<comment type="similarity">
    <text evidence="1">Belongs to the Nudix hydrolase family.</text>
</comment>
<dbReference type="EMBL" id="JACEGQ020000005">
    <property type="protein sequence ID" value="KAH8507786.1"/>
    <property type="molecule type" value="Genomic_DNA"/>
</dbReference>
<dbReference type="PRINTS" id="PR01356">
    <property type="entry name" value="GFGPROTEIN"/>
</dbReference>
<dbReference type="Pfam" id="PF00293">
    <property type="entry name" value="NUDIX"/>
    <property type="match status" value="1"/>
</dbReference>
<dbReference type="FunFam" id="3.90.79.10:FF:000015">
    <property type="entry name" value="Nudix hydrolase 8"/>
    <property type="match status" value="1"/>
</dbReference>
<organism evidence="5 6">
    <name type="scientific">Populus deltoides</name>
    <name type="common">Eastern poplar</name>
    <name type="synonym">Eastern cottonwood</name>
    <dbReference type="NCBI Taxonomy" id="3696"/>
    <lineage>
        <taxon>Eukaryota</taxon>
        <taxon>Viridiplantae</taxon>
        <taxon>Streptophyta</taxon>
        <taxon>Embryophyta</taxon>
        <taxon>Tracheophyta</taxon>
        <taxon>Spermatophyta</taxon>
        <taxon>Magnoliopsida</taxon>
        <taxon>eudicotyledons</taxon>
        <taxon>Gunneridae</taxon>
        <taxon>Pentapetalae</taxon>
        <taxon>rosids</taxon>
        <taxon>fabids</taxon>
        <taxon>Malpighiales</taxon>
        <taxon>Salicaceae</taxon>
        <taxon>Saliceae</taxon>
        <taxon>Populus</taxon>
    </lineage>
</organism>
<dbReference type="SUPFAM" id="SSF55811">
    <property type="entry name" value="Nudix"/>
    <property type="match status" value="1"/>
</dbReference>
<dbReference type="PROSITE" id="PS00893">
    <property type="entry name" value="NUDIX_BOX"/>
    <property type="match status" value="1"/>
</dbReference>
<dbReference type="GO" id="GO:0047631">
    <property type="term" value="F:ADP-ribose diphosphatase activity"/>
    <property type="evidence" value="ECO:0007669"/>
    <property type="project" value="TreeGrafter"/>
</dbReference>
<feature type="domain" description="Nudix hydrolase" evidence="4">
    <location>
        <begin position="198"/>
        <end position="328"/>
    </location>
</feature>
<dbReference type="AlphaFoldDB" id="A0A8T2YS68"/>
<dbReference type="GO" id="GO:0051287">
    <property type="term" value="F:NAD binding"/>
    <property type="evidence" value="ECO:0007669"/>
    <property type="project" value="TreeGrafter"/>
</dbReference>
<dbReference type="Proteomes" id="UP000807159">
    <property type="component" value="Chromosome 5"/>
</dbReference>
<dbReference type="InterPro" id="IPR040618">
    <property type="entry name" value="Pre-Nudix"/>
</dbReference>
<reference evidence="5" key="1">
    <citation type="journal article" date="2021" name="J. Hered.">
        <title>Genome Assembly of Salicaceae Populus deltoides (Eastern Cottonwood) I-69 Based on Nanopore Sequencing and Hi-C Technologies.</title>
        <authorList>
            <person name="Bai S."/>
            <person name="Wu H."/>
            <person name="Zhang J."/>
            <person name="Pan Z."/>
            <person name="Zhao W."/>
            <person name="Li Z."/>
            <person name="Tong C."/>
        </authorList>
    </citation>
    <scope>NUCLEOTIDE SEQUENCE</scope>
    <source>
        <tissue evidence="5">Leaf</tissue>
    </source>
</reference>
<sequence>MTDITSHSKIERFQGFPGLNSVVNPYLSLCRHARIFNSHTHIGFMTDITSHSKIERFQGFPGLNSVVNPYLSFYRLPISRRNMSSPPTSVLKGQTALPTDKVQQIGLLDAVNDKYGGVVVDMKEPMDSHIYVPLLRASISQWRQQGKKGVWIKLPIQQANLVEPTVKEGFRYHHAESNYLMLVYWIPDSPDTLPANASHIVGIGAFVMNNKREVLVVKEKHGYFEGKDAWKFPTGVVNQGEDICAAAIREVKEETGIDTEFMEILAFSQTHQQFLGKSDLFFVCMLQPLSFDITKQDSEIKAAQWIPIDEYVNQTYNREHKPFEYVAKICLTKSQSNYGGFSAVHTLTSSGKQPYLYFNGQDFKP</sequence>
<accession>A0A8T2YS68</accession>
<dbReference type="Gene3D" id="3.90.79.10">
    <property type="entry name" value="Nucleoside Triphosphate Pyrophosphohydrolase"/>
    <property type="match status" value="1"/>
</dbReference>
<comment type="caution">
    <text evidence="5">The sequence shown here is derived from an EMBL/GenBank/DDBJ whole genome shotgun (WGS) entry which is preliminary data.</text>
</comment>
<evidence type="ECO:0000259" key="4">
    <source>
        <dbReference type="PROSITE" id="PS51462"/>
    </source>
</evidence>
<evidence type="ECO:0000313" key="5">
    <source>
        <dbReference type="EMBL" id="KAH8507786.1"/>
    </source>
</evidence>
<dbReference type="InterPro" id="IPR003293">
    <property type="entry name" value="Nudix_hydrolase6-like"/>
</dbReference>
<evidence type="ECO:0000256" key="1">
    <source>
        <dbReference type="ARBA" id="ARBA00005582"/>
    </source>
</evidence>
<proteinExistence type="inferred from homology"/>
<dbReference type="Pfam" id="PF18290">
    <property type="entry name" value="Nudix_hydro"/>
    <property type="match status" value="1"/>
</dbReference>
<evidence type="ECO:0000313" key="6">
    <source>
        <dbReference type="Proteomes" id="UP000807159"/>
    </source>
</evidence>
<dbReference type="GO" id="GO:0035529">
    <property type="term" value="F:NADH pyrophosphatase activity"/>
    <property type="evidence" value="ECO:0007669"/>
    <property type="project" value="TreeGrafter"/>
</dbReference>
<dbReference type="FunFam" id="3.40.630.30:FF:000016">
    <property type="entry name" value="nudix hydrolase 2"/>
    <property type="match status" value="1"/>
</dbReference>
<evidence type="ECO:0000256" key="2">
    <source>
        <dbReference type="ARBA" id="ARBA00022723"/>
    </source>
</evidence>
<dbReference type="InterPro" id="IPR020084">
    <property type="entry name" value="NUDIX_hydrolase_CS"/>
</dbReference>
<keyword evidence="2" id="KW-0479">Metal-binding</keyword>
<keyword evidence="6" id="KW-1185">Reference proteome</keyword>
<dbReference type="PROSITE" id="PS51462">
    <property type="entry name" value="NUDIX"/>
    <property type="match status" value="1"/>
</dbReference>
<dbReference type="Gene3D" id="3.40.630.30">
    <property type="match status" value="1"/>
</dbReference>
<keyword evidence="3" id="KW-0378">Hydrolase</keyword>
<name>A0A8T2YS68_POPDE</name>
<dbReference type="CDD" id="cd04670">
    <property type="entry name" value="NUDIX_ASFGF2_Nudt6"/>
    <property type="match status" value="1"/>
</dbReference>
<gene>
    <name evidence="5" type="ORF">H0E87_010086</name>
</gene>